<feature type="domain" description="Rab-GAP TBC" evidence="3">
    <location>
        <begin position="348"/>
        <end position="553"/>
    </location>
</feature>
<feature type="compositionally biased region" description="Acidic residues" evidence="2">
    <location>
        <begin position="858"/>
        <end position="870"/>
    </location>
</feature>
<name>A0A6P8YV17_THRPL</name>
<feature type="compositionally biased region" description="Basic and acidic residues" evidence="2">
    <location>
        <begin position="1469"/>
        <end position="1480"/>
    </location>
</feature>
<feature type="compositionally biased region" description="Basic and acidic residues" evidence="2">
    <location>
        <begin position="701"/>
        <end position="718"/>
    </location>
</feature>
<feature type="region of interest" description="Disordered" evidence="2">
    <location>
        <begin position="929"/>
        <end position="963"/>
    </location>
</feature>
<organism evidence="5">
    <name type="scientific">Thrips palmi</name>
    <name type="common">Melon thrips</name>
    <dbReference type="NCBI Taxonomy" id="161013"/>
    <lineage>
        <taxon>Eukaryota</taxon>
        <taxon>Metazoa</taxon>
        <taxon>Ecdysozoa</taxon>
        <taxon>Arthropoda</taxon>
        <taxon>Hexapoda</taxon>
        <taxon>Insecta</taxon>
        <taxon>Pterygota</taxon>
        <taxon>Neoptera</taxon>
        <taxon>Paraneoptera</taxon>
        <taxon>Thysanoptera</taxon>
        <taxon>Terebrantia</taxon>
        <taxon>Thripoidea</taxon>
        <taxon>Thripidae</taxon>
        <taxon>Thrips</taxon>
    </lineage>
</organism>
<feature type="region of interest" description="Disordered" evidence="2">
    <location>
        <begin position="1137"/>
        <end position="1156"/>
    </location>
</feature>
<protein>
    <recommendedName>
        <fullName evidence="1">TBC1 domain family member 30</fullName>
    </recommendedName>
</protein>
<evidence type="ECO:0000256" key="2">
    <source>
        <dbReference type="SAM" id="MobiDB-lite"/>
    </source>
</evidence>
<feature type="compositionally biased region" description="Basic and acidic residues" evidence="2">
    <location>
        <begin position="109"/>
        <end position="124"/>
    </location>
</feature>
<gene>
    <name evidence="5" type="primary">LOC117645353</name>
</gene>
<feature type="region of interest" description="Disordered" evidence="2">
    <location>
        <begin position="1024"/>
        <end position="1043"/>
    </location>
</feature>
<proteinExistence type="predicted"/>
<dbReference type="Gene3D" id="1.10.8.270">
    <property type="entry name" value="putative rabgap domain of human tbc1 domain family member 14 like domains"/>
    <property type="match status" value="1"/>
</dbReference>
<dbReference type="Pfam" id="PF00566">
    <property type="entry name" value="RabGAP-TBC"/>
    <property type="match status" value="1"/>
</dbReference>
<feature type="region of interest" description="Disordered" evidence="2">
    <location>
        <begin position="1101"/>
        <end position="1122"/>
    </location>
</feature>
<feature type="compositionally biased region" description="Polar residues" evidence="2">
    <location>
        <begin position="1521"/>
        <end position="1538"/>
    </location>
</feature>
<accession>A0A6P8YV17</accession>
<keyword evidence="4" id="KW-1185">Reference proteome</keyword>
<feature type="compositionally biased region" description="Low complexity" evidence="2">
    <location>
        <begin position="738"/>
        <end position="755"/>
    </location>
</feature>
<dbReference type="Proteomes" id="UP000515158">
    <property type="component" value="Unplaced"/>
</dbReference>
<dbReference type="GeneID" id="117645353"/>
<feature type="region of interest" description="Disordered" evidence="2">
    <location>
        <begin position="1180"/>
        <end position="1205"/>
    </location>
</feature>
<feature type="region of interest" description="Disordered" evidence="2">
    <location>
        <begin position="1279"/>
        <end position="1567"/>
    </location>
</feature>
<feature type="compositionally biased region" description="Low complexity" evidence="2">
    <location>
        <begin position="1486"/>
        <end position="1505"/>
    </location>
</feature>
<dbReference type="SMART" id="SM00164">
    <property type="entry name" value="TBC"/>
    <property type="match status" value="1"/>
</dbReference>
<feature type="region of interest" description="Disordered" evidence="2">
    <location>
        <begin position="93"/>
        <end position="133"/>
    </location>
</feature>
<feature type="compositionally biased region" description="Low complexity" evidence="2">
    <location>
        <begin position="1349"/>
        <end position="1362"/>
    </location>
</feature>
<evidence type="ECO:0000259" key="3">
    <source>
        <dbReference type="PROSITE" id="PS50086"/>
    </source>
</evidence>
<feature type="compositionally biased region" description="Low complexity" evidence="2">
    <location>
        <begin position="883"/>
        <end position="903"/>
    </location>
</feature>
<feature type="compositionally biased region" description="Basic and acidic residues" evidence="2">
    <location>
        <begin position="929"/>
        <end position="948"/>
    </location>
</feature>
<dbReference type="PANTHER" id="PTHR13399">
    <property type="entry name" value="TRANSLOCON-ASSOCIATED PROTEIN TRAP , GAMMA SUBUNIT"/>
    <property type="match status" value="1"/>
</dbReference>
<feature type="compositionally biased region" description="Low complexity" evidence="2">
    <location>
        <begin position="224"/>
        <end position="235"/>
    </location>
</feature>
<feature type="region of interest" description="Disordered" evidence="2">
    <location>
        <begin position="843"/>
        <end position="916"/>
    </location>
</feature>
<reference evidence="5" key="1">
    <citation type="submission" date="2025-08" db="UniProtKB">
        <authorList>
            <consortium name="RefSeq"/>
        </authorList>
    </citation>
    <scope>IDENTIFICATION</scope>
    <source>
        <tissue evidence="5">Total insect</tissue>
    </source>
</reference>
<feature type="compositionally biased region" description="Low complexity" evidence="2">
    <location>
        <begin position="1417"/>
        <end position="1433"/>
    </location>
</feature>
<dbReference type="RefSeq" id="XP_034241365.1">
    <property type="nucleotide sequence ID" value="XM_034385474.1"/>
</dbReference>
<feature type="compositionally biased region" description="Polar residues" evidence="2">
    <location>
        <begin position="1229"/>
        <end position="1253"/>
    </location>
</feature>
<feature type="compositionally biased region" description="Low complexity" evidence="2">
    <location>
        <begin position="1442"/>
        <end position="1460"/>
    </location>
</feature>
<feature type="region of interest" description="Disordered" evidence="2">
    <location>
        <begin position="224"/>
        <end position="254"/>
    </location>
</feature>
<feature type="region of interest" description="Disordered" evidence="2">
    <location>
        <begin position="1066"/>
        <end position="1089"/>
    </location>
</feature>
<evidence type="ECO:0000256" key="1">
    <source>
        <dbReference type="ARBA" id="ARBA00067508"/>
    </source>
</evidence>
<dbReference type="FunFam" id="1.10.8.270:FF:000009">
    <property type="entry name" value="TBC1 domain family member 30"/>
    <property type="match status" value="1"/>
</dbReference>
<evidence type="ECO:0000313" key="5">
    <source>
        <dbReference type="RefSeq" id="XP_034241365.1"/>
    </source>
</evidence>
<feature type="compositionally biased region" description="Low complexity" evidence="2">
    <location>
        <begin position="689"/>
        <end position="700"/>
    </location>
</feature>
<dbReference type="Gene3D" id="1.10.472.80">
    <property type="entry name" value="Ypt/Rab-GAP domain of gyp1p, domain 3"/>
    <property type="match status" value="1"/>
</dbReference>
<dbReference type="PANTHER" id="PTHR13399:SF2">
    <property type="entry name" value="TRANSLOCON-ASSOCIATED PROTEIN SUBUNIT GAMMA"/>
    <property type="match status" value="1"/>
</dbReference>
<dbReference type="SUPFAM" id="SSF47923">
    <property type="entry name" value="Ypt/Rab-GAP domain of gyp1p"/>
    <property type="match status" value="2"/>
</dbReference>
<feature type="compositionally biased region" description="Polar residues" evidence="2">
    <location>
        <begin position="1187"/>
        <end position="1199"/>
    </location>
</feature>
<feature type="region of interest" description="Disordered" evidence="2">
    <location>
        <begin position="677"/>
        <end position="805"/>
    </location>
</feature>
<dbReference type="OrthoDB" id="289721at2759"/>
<dbReference type="GO" id="GO:0005783">
    <property type="term" value="C:endoplasmic reticulum"/>
    <property type="evidence" value="ECO:0007669"/>
    <property type="project" value="TreeGrafter"/>
</dbReference>
<feature type="region of interest" description="Disordered" evidence="2">
    <location>
        <begin position="1217"/>
        <end position="1255"/>
    </location>
</feature>
<sequence length="1567" mass="167479">MGVRPGAARDAPVRQPHRQMALEATVLAEYLEEYLQPSGKPFAFAPSPCPVSLPSLPSLPQAGKGAGTFAFEQPQLAWSRSLDRKVLTWCTERVPPAGRDDDDAVQPVKSREARTPSRDERQATDRVAPPLQQVATNDPVVTSAVTSALTSGVTCDSPPPRPAPGRACRVLGEAVPADSPATLGVTCSETCHCHHGVASCSSRQLLDELLMDIYKVSTSARRLSGASGATLTSSTRDSASSGDERPLAPLRQRSPAELRQLLSTLTGRVAVAGTRLGKHLRRRDQLRWRQERQQDIISAHLSALASNAGSAQDPGAAGLRFSVAPAPGDSGYTQWLSAMQMVARLQGGIPPEFRRTLWLTLADKHLQRRGVDWAEAERLCFSEWSNPDDDELGVQIVKDLHRTGCSMFCGQSNQAVLKRVLLAYARWNKAVGYCQGFNMLAALILQVMDRNEPDSVKVMIYLIEGVLPESYFANNLRGLSVDMAVFRDLLRLRLPQLSRHLEHLQMDAGDSTGTSYEPPLTNVFTMQWFLTLFCNCLPQPTVLRVWDLIFLEGNQILLRTALAIWDHLAERIMAVSSADEFYSIMGVLTREILEFNHMDSNRLMKTVVAMQCPELAALRDKYMYNITPWTSTVSSGLKRGLRLFYTEDDSGDSGDNSDQDDDERIAVAAAFGIADLFRSPRRRGGGQPAGQPAGRPAVRPKAVETLHWKDEDKRRKSVADGAVALPPSRPRSPRSPRSRSGSADSQRSSSGSSTSTELCDDPGHPSEPEEDHGDLEWDAKPPAATKEGKAKGKHAVKAADTAPPDAILVDVAGDAVVETKTCVAAVDESVIVDVQVEASAAVNQDQDLLQWDSRQGDDQGDDPDPEEDVMELLARLREEEQALRLAGTAGTAGTADAAQLAPPADDDQASPERVVASVTEKLRHIMEHLEHGLSRTPSEDAASRDSRDCSSPTSTSSRENRQRLMERLFGREGSLLEGSFEEASAASLKSSALELDLSELLDEEEEEGPLHPLDPLRARSAFGDVEGVTASSRRRLDRQNSERASRIIRENSEILQRITAWQSGGRSLTLPERSEPPDLFASPSPVHKRPPVTLLESVEEALPAASPTSPGPSVPNTPLAASSVETPCGDLVTLATEADTTPSTLPSASTVSDPATSTSDLAEASFTAFLGASVPAATSTTVPTTADFSSSIQRSSTTEPSSASALDTLTTTSFTSTFTSSAAPTTADCSTSAPDSSVSKTSDASALNTSLTKAPQAASFTATFASVASKDVPLLALSSTASEASGAPASASTHAPGSPRLSRTVSQDVPQARLSADLLKQSSLDETRWSASARRPGKPTERLQLILDSVEPSVEAEAEASSRTAKPRYKFPEMSPLPISPLQPLPGTSGILRGQGQAELSGQPKKWRPELSPPSTPEAAAAAAATTPSYLPLRGRREARSPTTVLAAAPVALDAPTTLPVQTPSLPREGPRDAPRDVAHHKGLVSPASPSSPAGSPSGRSSGSSGRRRKGDQSPDAASASLKSPVTFNPFPSRTATRQPKEIGVKLGLYPSATSPSNPASRKADRM</sequence>
<dbReference type="InParanoid" id="A0A6P8YV17"/>
<feature type="compositionally biased region" description="Low complexity" evidence="2">
    <location>
        <begin position="1217"/>
        <end position="1228"/>
    </location>
</feature>
<dbReference type="FunFam" id="1.10.472.80:FF:000011">
    <property type="entry name" value="TBC1 domain family member 30"/>
    <property type="match status" value="1"/>
</dbReference>
<dbReference type="PROSITE" id="PS50086">
    <property type="entry name" value="TBC_RABGAP"/>
    <property type="match status" value="1"/>
</dbReference>
<dbReference type="InterPro" id="IPR000195">
    <property type="entry name" value="Rab-GAP-TBC_dom"/>
</dbReference>
<dbReference type="KEGG" id="tpal:117645353"/>
<feature type="compositionally biased region" description="Low complexity" evidence="2">
    <location>
        <begin position="1279"/>
        <end position="1292"/>
    </location>
</feature>
<feature type="compositionally biased region" description="Polar residues" evidence="2">
    <location>
        <begin position="1138"/>
        <end position="1156"/>
    </location>
</feature>
<dbReference type="InterPro" id="IPR035969">
    <property type="entry name" value="Rab-GAP_TBC_sf"/>
</dbReference>
<evidence type="ECO:0000313" key="4">
    <source>
        <dbReference type="Proteomes" id="UP000515158"/>
    </source>
</evidence>